<dbReference type="Proteomes" id="UP000314294">
    <property type="component" value="Unassembled WGS sequence"/>
</dbReference>
<feature type="region of interest" description="Disordered" evidence="1">
    <location>
        <begin position="91"/>
        <end position="116"/>
    </location>
</feature>
<feature type="compositionally biased region" description="Low complexity" evidence="1">
    <location>
        <begin position="95"/>
        <end position="116"/>
    </location>
</feature>
<keyword evidence="3" id="KW-1185">Reference proteome</keyword>
<proteinExistence type="predicted"/>
<protein>
    <submittedName>
        <fullName evidence="2">Uncharacterized protein</fullName>
    </submittedName>
</protein>
<dbReference type="AlphaFoldDB" id="A0A4Z2I790"/>
<organism evidence="2 3">
    <name type="scientific">Liparis tanakae</name>
    <name type="common">Tanaka's snailfish</name>
    <dbReference type="NCBI Taxonomy" id="230148"/>
    <lineage>
        <taxon>Eukaryota</taxon>
        <taxon>Metazoa</taxon>
        <taxon>Chordata</taxon>
        <taxon>Craniata</taxon>
        <taxon>Vertebrata</taxon>
        <taxon>Euteleostomi</taxon>
        <taxon>Actinopterygii</taxon>
        <taxon>Neopterygii</taxon>
        <taxon>Teleostei</taxon>
        <taxon>Neoteleostei</taxon>
        <taxon>Acanthomorphata</taxon>
        <taxon>Eupercaria</taxon>
        <taxon>Perciformes</taxon>
        <taxon>Cottioidei</taxon>
        <taxon>Cottales</taxon>
        <taxon>Liparidae</taxon>
        <taxon>Liparis</taxon>
    </lineage>
</organism>
<name>A0A4Z2I790_9TELE</name>
<comment type="caution">
    <text evidence="2">The sequence shown here is derived from an EMBL/GenBank/DDBJ whole genome shotgun (WGS) entry which is preliminary data.</text>
</comment>
<evidence type="ECO:0000313" key="3">
    <source>
        <dbReference type="Proteomes" id="UP000314294"/>
    </source>
</evidence>
<dbReference type="EMBL" id="SRLO01000128">
    <property type="protein sequence ID" value="TNN73184.1"/>
    <property type="molecule type" value="Genomic_DNA"/>
</dbReference>
<gene>
    <name evidence="2" type="ORF">EYF80_016670</name>
</gene>
<evidence type="ECO:0000256" key="1">
    <source>
        <dbReference type="SAM" id="MobiDB-lite"/>
    </source>
</evidence>
<evidence type="ECO:0000313" key="2">
    <source>
        <dbReference type="EMBL" id="TNN73184.1"/>
    </source>
</evidence>
<reference evidence="2 3" key="1">
    <citation type="submission" date="2019-03" db="EMBL/GenBank/DDBJ databases">
        <title>First draft genome of Liparis tanakae, snailfish: a comprehensive survey of snailfish specific genes.</title>
        <authorList>
            <person name="Kim W."/>
            <person name="Song I."/>
            <person name="Jeong J.-H."/>
            <person name="Kim D."/>
            <person name="Kim S."/>
            <person name="Ryu S."/>
            <person name="Song J.Y."/>
            <person name="Lee S.K."/>
        </authorList>
    </citation>
    <scope>NUCLEOTIDE SEQUENCE [LARGE SCALE GENOMIC DNA]</scope>
    <source>
        <tissue evidence="2">Muscle</tissue>
    </source>
</reference>
<sequence>MSKEEEEEEEAATEGIAVLLLSPPPMWREKRWYYWPEKEILIGAKEIHSGRRPRWRLIAGVCYWPIVRMSTGQLTALCPTLASRRWRPLSGGGVLSRPPSTPSASPLSTSGLAADF</sequence>
<accession>A0A4Z2I790</accession>